<feature type="transmembrane region" description="Helical" evidence="1">
    <location>
        <begin position="9"/>
        <end position="28"/>
    </location>
</feature>
<keyword evidence="3" id="KW-1185">Reference proteome</keyword>
<accession>A0A316DLW2</accession>
<feature type="transmembrane region" description="Helical" evidence="1">
    <location>
        <begin position="341"/>
        <end position="360"/>
    </location>
</feature>
<reference evidence="2 3" key="1">
    <citation type="submission" date="2018-05" db="EMBL/GenBank/DDBJ databases">
        <title>Genomic Encyclopedia of Archaeal and Bacterial Type Strains, Phase II (KMG-II): from individual species to whole genera.</title>
        <authorList>
            <person name="Goeker M."/>
        </authorList>
    </citation>
    <scope>NUCLEOTIDE SEQUENCE [LARGE SCALE GENOMIC DNA]</scope>
    <source>
        <strain evidence="2 3">DSM 22637</strain>
    </source>
</reference>
<name>A0A316DLW2_9FLAO</name>
<dbReference type="EMBL" id="QGGP01000005">
    <property type="protein sequence ID" value="PWK18219.1"/>
    <property type="molecule type" value="Genomic_DNA"/>
</dbReference>
<evidence type="ECO:0000256" key="1">
    <source>
        <dbReference type="SAM" id="Phobius"/>
    </source>
</evidence>
<evidence type="ECO:0000313" key="3">
    <source>
        <dbReference type="Proteomes" id="UP000245430"/>
    </source>
</evidence>
<feature type="transmembrane region" description="Helical" evidence="1">
    <location>
        <begin position="93"/>
        <end position="115"/>
    </location>
</feature>
<feature type="transmembrane region" description="Helical" evidence="1">
    <location>
        <begin position="61"/>
        <end position="81"/>
    </location>
</feature>
<dbReference type="RefSeq" id="WP_109682628.1">
    <property type="nucleotide sequence ID" value="NZ_QGGP01000005.1"/>
</dbReference>
<feature type="transmembrane region" description="Helical" evidence="1">
    <location>
        <begin position="187"/>
        <end position="204"/>
    </location>
</feature>
<keyword evidence="1" id="KW-0472">Membrane</keyword>
<comment type="caution">
    <text evidence="2">The sequence shown here is derived from an EMBL/GenBank/DDBJ whole genome shotgun (WGS) entry which is preliminary data.</text>
</comment>
<proteinExistence type="predicted"/>
<dbReference type="OrthoDB" id="1410880at2"/>
<feature type="transmembrane region" description="Helical" evidence="1">
    <location>
        <begin position="146"/>
        <end position="175"/>
    </location>
</feature>
<feature type="transmembrane region" description="Helical" evidence="1">
    <location>
        <begin position="121"/>
        <end position="139"/>
    </location>
</feature>
<sequence>MKNIKLKDIVIYGMYFFSFIFLIFQDAIYTPDTASYLNAAIYRYPVYPIFTKFLKFVFQNYFDLVTVGIQLLFGLVAVHFTAKKLTEVLQLNYLTKFILVAILLFPFFGPLYVANNICSEGLSYPLYLFFLTFSFDFLNRFNRKTFILLLISYILLTLTRGQFIILPIIVLVIYILKVKGSALKGIHLKKIFLLLLIPFIATVMDKSYHILKDGRFVSTPFSFISASGASLYVSQASDIQFIETDDDKEIFKDCHAFLTENNWLLSSKNRATPKDDYKHFHNNVSKLCNFTLHDRGTQYYLDKGYNIVDARIAIEKTSKSMYPILVKNNFNNWLRLYYNNLVHSFKSVFLLLFIVFVLIFSFIKSIISDNKIYLFMFFMASLILSNALIVAFASHSIIRYLFYNYSLFFLIFVLLIKIIKHGKKT</sequence>
<keyword evidence="1" id="KW-1133">Transmembrane helix</keyword>
<feature type="transmembrane region" description="Helical" evidence="1">
    <location>
        <begin position="372"/>
        <end position="394"/>
    </location>
</feature>
<protein>
    <submittedName>
        <fullName evidence="2">O-antigen ligase</fullName>
    </submittedName>
</protein>
<dbReference type="AlphaFoldDB" id="A0A316DLW2"/>
<keyword evidence="1" id="KW-0812">Transmembrane</keyword>
<organism evidence="2 3">
    <name type="scientific">Xanthomarina spongicola</name>
    <dbReference type="NCBI Taxonomy" id="570520"/>
    <lineage>
        <taxon>Bacteria</taxon>
        <taxon>Pseudomonadati</taxon>
        <taxon>Bacteroidota</taxon>
        <taxon>Flavobacteriia</taxon>
        <taxon>Flavobacteriales</taxon>
        <taxon>Flavobacteriaceae</taxon>
        <taxon>Xanthomarina</taxon>
    </lineage>
</organism>
<evidence type="ECO:0000313" key="2">
    <source>
        <dbReference type="EMBL" id="PWK18219.1"/>
    </source>
</evidence>
<feature type="transmembrane region" description="Helical" evidence="1">
    <location>
        <begin position="400"/>
        <end position="419"/>
    </location>
</feature>
<keyword evidence="2" id="KW-0436">Ligase</keyword>
<gene>
    <name evidence="2" type="ORF">LX78_02128</name>
</gene>
<dbReference type="Proteomes" id="UP000245430">
    <property type="component" value="Unassembled WGS sequence"/>
</dbReference>
<dbReference type="GO" id="GO:0016874">
    <property type="term" value="F:ligase activity"/>
    <property type="evidence" value="ECO:0007669"/>
    <property type="project" value="UniProtKB-KW"/>
</dbReference>